<dbReference type="PANTHER" id="PTHR28071">
    <property type="entry name" value="REDOX PROTEIN FMP46, MITOCHONDRIAL-RELATED"/>
    <property type="match status" value="1"/>
</dbReference>
<sequence>MSIRFHRGPSIITLFHDSSSSTSKQVLELLSSYRAGGRRGALPSASSGPGISGSHGESDVVEAANDVASGTEYLRQAASDPSGSRIELEVVDRKLNPPTPDQMRSIIDYLTVDPNANTSANAASDSKATYTPSGFNLQEHNRRKMALQQHLAKSGADGSSTSGMPKIKDGPIVINWDDGYATTSLEGVRDMLRRLDEQQSASHNDSTSRSTNTGSGCLIC</sequence>
<dbReference type="InterPro" id="IPR012882">
    <property type="entry name" value="Fmp46"/>
</dbReference>
<dbReference type="InParanoid" id="A0A317XLL0"/>
<proteinExistence type="inferred from homology"/>
<evidence type="ECO:0000256" key="1">
    <source>
        <dbReference type="ARBA" id="ARBA00002963"/>
    </source>
</evidence>
<protein>
    <submittedName>
        <fullName evidence="8">Uncharacterized protein</fullName>
    </submittedName>
</protein>
<feature type="region of interest" description="Disordered" evidence="7">
    <location>
        <begin position="148"/>
        <end position="169"/>
    </location>
</feature>
<dbReference type="GO" id="GO:0005739">
    <property type="term" value="C:mitochondrion"/>
    <property type="evidence" value="ECO:0007669"/>
    <property type="project" value="UniProtKB-SubCell"/>
</dbReference>
<dbReference type="SUPFAM" id="SSF52833">
    <property type="entry name" value="Thioredoxin-like"/>
    <property type="match status" value="1"/>
</dbReference>
<gene>
    <name evidence="8" type="ORF">BCV70DRAFT_201168</name>
</gene>
<keyword evidence="9" id="KW-1185">Reference proteome</keyword>
<evidence type="ECO:0000256" key="7">
    <source>
        <dbReference type="SAM" id="MobiDB-lite"/>
    </source>
</evidence>
<comment type="function">
    <text evidence="1">Putative mitochondrial redox protein which could be involved in the reduction of small toxic molecules.</text>
</comment>
<evidence type="ECO:0000256" key="2">
    <source>
        <dbReference type="ARBA" id="ARBA00004173"/>
    </source>
</evidence>
<keyword evidence="6" id="KW-0496">Mitochondrion</keyword>
<dbReference type="AlphaFoldDB" id="A0A317XLL0"/>
<dbReference type="PANTHER" id="PTHR28071:SF1">
    <property type="entry name" value="REDOX PROTEIN FMP46, MITOCHONDRIAL-RELATED"/>
    <property type="match status" value="1"/>
</dbReference>
<organism evidence="8 9">
    <name type="scientific">Testicularia cyperi</name>
    <dbReference type="NCBI Taxonomy" id="1882483"/>
    <lineage>
        <taxon>Eukaryota</taxon>
        <taxon>Fungi</taxon>
        <taxon>Dikarya</taxon>
        <taxon>Basidiomycota</taxon>
        <taxon>Ustilaginomycotina</taxon>
        <taxon>Ustilaginomycetes</taxon>
        <taxon>Ustilaginales</taxon>
        <taxon>Anthracoideaceae</taxon>
        <taxon>Testicularia</taxon>
    </lineage>
</organism>
<feature type="region of interest" description="Disordered" evidence="7">
    <location>
        <begin position="197"/>
        <end position="220"/>
    </location>
</feature>
<reference evidence="8 9" key="1">
    <citation type="journal article" date="2018" name="Mol. Biol. Evol.">
        <title>Broad Genomic Sampling Reveals a Smut Pathogenic Ancestry of the Fungal Clade Ustilaginomycotina.</title>
        <authorList>
            <person name="Kijpornyongpan T."/>
            <person name="Mondo S.J."/>
            <person name="Barry K."/>
            <person name="Sandor L."/>
            <person name="Lee J."/>
            <person name="Lipzen A."/>
            <person name="Pangilinan J."/>
            <person name="LaButti K."/>
            <person name="Hainaut M."/>
            <person name="Henrissat B."/>
            <person name="Grigoriev I.V."/>
            <person name="Spatafora J.W."/>
            <person name="Aime M.C."/>
        </authorList>
    </citation>
    <scope>NUCLEOTIDE SEQUENCE [LARGE SCALE GENOMIC DNA]</scope>
    <source>
        <strain evidence="8 9">MCA 3645</strain>
    </source>
</reference>
<dbReference type="Pfam" id="PF07955">
    <property type="entry name" value="DUF1687"/>
    <property type="match status" value="1"/>
</dbReference>
<feature type="region of interest" description="Disordered" evidence="7">
    <location>
        <begin position="38"/>
        <end position="58"/>
    </location>
</feature>
<evidence type="ECO:0000313" key="8">
    <source>
        <dbReference type="EMBL" id="PWY98951.1"/>
    </source>
</evidence>
<dbReference type="EMBL" id="KZ819196">
    <property type="protein sequence ID" value="PWY98951.1"/>
    <property type="molecule type" value="Genomic_DNA"/>
</dbReference>
<comment type="subcellular location">
    <subcellularLocation>
        <location evidence="2">Mitochondrion</location>
    </subcellularLocation>
</comment>
<dbReference type="GO" id="GO:0016491">
    <property type="term" value="F:oxidoreductase activity"/>
    <property type="evidence" value="ECO:0007669"/>
    <property type="project" value="UniProtKB-KW"/>
</dbReference>
<keyword evidence="4" id="KW-0809">Transit peptide</keyword>
<evidence type="ECO:0000256" key="3">
    <source>
        <dbReference type="ARBA" id="ARBA00009734"/>
    </source>
</evidence>
<comment type="similarity">
    <text evidence="3">Belongs to the FMP46 family.</text>
</comment>
<dbReference type="OrthoDB" id="59229at2759"/>
<evidence type="ECO:0000256" key="4">
    <source>
        <dbReference type="ARBA" id="ARBA00022946"/>
    </source>
</evidence>
<evidence type="ECO:0000313" key="9">
    <source>
        <dbReference type="Proteomes" id="UP000246740"/>
    </source>
</evidence>
<dbReference type="InterPro" id="IPR036249">
    <property type="entry name" value="Thioredoxin-like_sf"/>
</dbReference>
<name>A0A317XLL0_9BASI</name>
<accession>A0A317XLL0</accession>
<evidence type="ECO:0000256" key="5">
    <source>
        <dbReference type="ARBA" id="ARBA00023002"/>
    </source>
</evidence>
<feature type="compositionally biased region" description="Polar residues" evidence="7">
    <location>
        <begin position="198"/>
        <end position="220"/>
    </location>
</feature>
<keyword evidence="5" id="KW-0560">Oxidoreductase</keyword>
<dbReference type="Proteomes" id="UP000246740">
    <property type="component" value="Unassembled WGS sequence"/>
</dbReference>
<feature type="compositionally biased region" description="Low complexity" evidence="7">
    <location>
        <begin position="40"/>
        <end position="55"/>
    </location>
</feature>
<evidence type="ECO:0000256" key="6">
    <source>
        <dbReference type="ARBA" id="ARBA00023128"/>
    </source>
</evidence>